<dbReference type="Proteomes" id="UP000216533">
    <property type="component" value="Unassembled WGS sequence"/>
</dbReference>
<protein>
    <submittedName>
        <fullName evidence="1">Uncharacterized protein</fullName>
    </submittedName>
</protein>
<reference evidence="1" key="1">
    <citation type="submission" date="2017-07" db="EMBL/GenBank/DDBJ databases">
        <title>Draft whole genome sequences of clinical Proprionibacteriaceae strains.</title>
        <authorList>
            <person name="Bernier A.-M."/>
            <person name="Bernard K."/>
            <person name="Domingo M.-C."/>
        </authorList>
    </citation>
    <scope>NUCLEOTIDE SEQUENCE [LARGE SCALE GENOMIC DNA]</scope>
    <source>
        <strain evidence="1">NML 160184</strain>
    </source>
</reference>
<proteinExistence type="predicted"/>
<dbReference type="SUPFAM" id="SSF50969">
    <property type="entry name" value="YVTN repeat-like/Quinoprotein amine dehydrogenase"/>
    <property type="match status" value="1"/>
</dbReference>
<sequence>MIQEIIAQDPDHIRYLGQPIRSSDPGVPVMGKLDGKDVIFQIYKGTANSSAPALFTAVDPRTGEILRQHQIPTASAALDLEVSPDGLVYIATNDDRSLWVYDPAADAMTNLGQFPRREGDPDVGPNAFGLCNGPAESIFIATYPEARIYQYVPGSAISEVADMSDEEQYIHQCAYDPDTDALYYALDGKNASVWRAEDAGKGERTRITNETNAPGLEAERMIPRMDFIGDHLVLRTRDLRLLVIDTTTDTVDHLSPARLTGGYHFVGGGPDPDLIHFAWDGKLQAYSISAKVVVETGLDMPGMMGDGTWTEDGLLVGHNGASPFVLDPATNTFTTHDVTIKQPITIQKMLHGPDGQVYASGFPRGLARVDTTGEGELYPTFNSGQYESSIVRDQKMYLGSYGNARLNVFDPAAGEAPQGIFHGLAQGQDRPFGLAYNPERDEVYLGSVPGTGKTQGGFAVHEFSTGATTWFTDEIVKDQSIVSVLYNPNDKLVYIGTTVDGGLGSTPTGQIHGKLVVWDPATRTKVKELVAVSQREGVTGLTLGPDGKVWGIAEDNLFTYNPETGQIDLRRRVIGSRYVADKTYWAWAKMFVSPLDGRVYLTAGGRLLRIDPATMQHTPLMMKGAGYGTMDDTGDMYFSYSSHAMKYEVPVLVTNATAEQKRCQVVQGLREGREIEYAADLESRYRRTFEQLTEQVSAGRGERLAGVYC</sequence>
<dbReference type="EMBL" id="NMVI01000016">
    <property type="protein sequence ID" value="OYN87671.1"/>
    <property type="molecule type" value="Genomic_DNA"/>
</dbReference>
<dbReference type="InterPro" id="IPR015943">
    <property type="entry name" value="WD40/YVTN_repeat-like_dom_sf"/>
</dbReference>
<dbReference type="Gene3D" id="2.130.10.10">
    <property type="entry name" value="YVTN repeat-like/Quinoprotein amine dehydrogenase"/>
    <property type="match status" value="2"/>
</dbReference>
<dbReference type="InterPro" id="IPR011044">
    <property type="entry name" value="Quino_amine_DH_bsu"/>
</dbReference>
<evidence type="ECO:0000313" key="1">
    <source>
        <dbReference type="EMBL" id="OYN87671.1"/>
    </source>
</evidence>
<dbReference type="PANTHER" id="PTHR47197:SF3">
    <property type="entry name" value="DIHYDRO-HEME D1 DEHYDROGENASE"/>
    <property type="match status" value="1"/>
</dbReference>
<name>A0A255E9S3_9ACTN</name>
<dbReference type="InterPro" id="IPR051200">
    <property type="entry name" value="Host-pathogen_enzymatic-act"/>
</dbReference>
<gene>
    <name evidence="1" type="ORF">CGZ92_08225</name>
</gene>
<dbReference type="PANTHER" id="PTHR47197">
    <property type="entry name" value="PROTEIN NIRF"/>
    <property type="match status" value="1"/>
</dbReference>
<dbReference type="SUPFAM" id="SSF69322">
    <property type="entry name" value="Tricorn protease domain 2"/>
    <property type="match status" value="1"/>
</dbReference>
<organism evidence="1">
    <name type="scientific">Parenemella sanctibonifatiensis</name>
    <dbReference type="NCBI Taxonomy" id="2016505"/>
    <lineage>
        <taxon>Bacteria</taxon>
        <taxon>Bacillati</taxon>
        <taxon>Actinomycetota</taxon>
        <taxon>Actinomycetes</taxon>
        <taxon>Propionibacteriales</taxon>
        <taxon>Propionibacteriaceae</taxon>
        <taxon>Parenemella</taxon>
    </lineage>
</organism>
<dbReference type="AlphaFoldDB" id="A0A255E9S3"/>
<comment type="caution">
    <text evidence="1">The sequence shown here is derived from an EMBL/GenBank/DDBJ whole genome shotgun (WGS) entry which is preliminary data.</text>
</comment>
<accession>A0A255E9S3</accession>